<proteinExistence type="predicted"/>
<protein>
    <submittedName>
        <fullName evidence="1">Uncharacterized protein</fullName>
    </submittedName>
</protein>
<sequence length="212" mass="23187">MTSVLNGEMQQHTDVEMTTELRTRARLAWAGWPDTAYTREILAASGCSDPVFAAAWDRVVAVIIGAARSMGLQQKPVGYQIVGPSGVASKTIVNRSLREAVERRGGKLRPLYAALDAEAGSTATLAHEAVWGMLGVTNHADAVLKLKRLMEETRRFARIAAIDEKFDTATDWGSWMVGAANEREQHVKKLRAAGYTISHRHQARTSSGERVS</sequence>
<keyword evidence="2" id="KW-1185">Reference proteome</keyword>
<dbReference type="EMBL" id="FODT01000012">
    <property type="protein sequence ID" value="SEP27147.1"/>
    <property type="molecule type" value="Genomic_DNA"/>
</dbReference>
<dbReference type="AlphaFoldDB" id="A0A1H8WI96"/>
<accession>A0A1H8WI96</accession>
<evidence type="ECO:0000313" key="2">
    <source>
        <dbReference type="Proteomes" id="UP000199615"/>
    </source>
</evidence>
<gene>
    <name evidence="1" type="ORF">SAMN05444123_112102</name>
</gene>
<organism evidence="1 2">
    <name type="scientific">Rhodopseudomonas pseudopalustris</name>
    <dbReference type="NCBI Taxonomy" id="1513892"/>
    <lineage>
        <taxon>Bacteria</taxon>
        <taxon>Pseudomonadati</taxon>
        <taxon>Pseudomonadota</taxon>
        <taxon>Alphaproteobacteria</taxon>
        <taxon>Hyphomicrobiales</taxon>
        <taxon>Nitrobacteraceae</taxon>
        <taxon>Rhodopseudomonas</taxon>
    </lineage>
</organism>
<name>A0A1H8WI96_9BRAD</name>
<evidence type="ECO:0000313" key="1">
    <source>
        <dbReference type="EMBL" id="SEP27147.1"/>
    </source>
</evidence>
<reference evidence="2" key="1">
    <citation type="submission" date="2016-10" db="EMBL/GenBank/DDBJ databases">
        <authorList>
            <person name="Varghese N."/>
            <person name="Submissions S."/>
        </authorList>
    </citation>
    <scope>NUCLEOTIDE SEQUENCE [LARGE SCALE GENOMIC DNA]</scope>
    <source>
        <strain evidence="2">DSM 123</strain>
    </source>
</reference>
<dbReference type="Proteomes" id="UP000199615">
    <property type="component" value="Unassembled WGS sequence"/>
</dbReference>